<dbReference type="Pfam" id="PF21762">
    <property type="entry name" value="DEDDh_C"/>
    <property type="match status" value="1"/>
</dbReference>
<dbReference type="InterPro" id="IPR040151">
    <property type="entry name" value="Gfd2/YDR514C-like"/>
</dbReference>
<feature type="region of interest" description="Disordered" evidence="1">
    <location>
        <begin position="213"/>
        <end position="276"/>
    </location>
</feature>
<evidence type="ECO:0000313" key="3">
    <source>
        <dbReference type="EMBL" id="OXG22369.1"/>
    </source>
</evidence>
<dbReference type="PANTHER" id="PTHR28083">
    <property type="entry name" value="GOOD FOR FULL DBP5 ACTIVITY PROTEIN 2"/>
    <property type="match status" value="1"/>
</dbReference>
<dbReference type="GO" id="GO:0005634">
    <property type="term" value="C:nucleus"/>
    <property type="evidence" value="ECO:0007669"/>
    <property type="project" value="TreeGrafter"/>
</dbReference>
<proteinExistence type="predicted"/>
<protein>
    <recommendedName>
        <fullName evidence="2">Gfd2/YDR514C-like C-terminal domain-containing protein</fullName>
    </recommendedName>
</protein>
<dbReference type="AlphaFoldDB" id="A0A854QCZ9"/>
<feature type="region of interest" description="Disordered" evidence="1">
    <location>
        <begin position="724"/>
        <end position="747"/>
    </location>
</feature>
<dbReference type="InterPro" id="IPR048519">
    <property type="entry name" value="Gfd2/YDR514C-like_C"/>
</dbReference>
<dbReference type="Proteomes" id="UP000199727">
    <property type="component" value="Unassembled WGS sequence"/>
</dbReference>
<name>A0A854QCZ9_CRYNE</name>
<dbReference type="PANTHER" id="PTHR28083:SF1">
    <property type="entry name" value="GOOD FOR FULL DBP5 ACTIVITY PROTEIN 2"/>
    <property type="match status" value="1"/>
</dbReference>
<accession>A0A854QCZ9</accession>
<evidence type="ECO:0000256" key="1">
    <source>
        <dbReference type="SAM" id="MobiDB-lite"/>
    </source>
</evidence>
<dbReference type="OrthoDB" id="5953249at2759"/>
<evidence type="ECO:0000259" key="2">
    <source>
        <dbReference type="Pfam" id="PF21762"/>
    </source>
</evidence>
<feature type="compositionally biased region" description="Basic and acidic residues" evidence="1">
    <location>
        <begin position="226"/>
        <end position="276"/>
    </location>
</feature>
<evidence type="ECO:0000313" key="4">
    <source>
        <dbReference type="Proteomes" id="UP000199727"/>
    </source>
</evidence>
<comment type="caution">
    <text evidence="3">The sequence shown here is derived from an EMBL/GenBank/DDBJ whole genome shotgun (WGS) entry which is preliminary data.</text>
</comment>
<sequence>MDDNNPGGKVFPDTTMRVESKEGLSLVKDAYMRQMDVMYQWPNSLNPWQAGAIKSIFSNTALYDPGHPLHPGKEGITLYLGYDKTNRPRLLFSLKQVEYIQYYINAMRLSTPSWVEYYQRRAELIADGSQESLAELEEMGEPNYEDGKDDWVPIPDMVLPAELFIKIEEIYVQSHFHLGKINKQLEKDSKIAERHERNGMALPVFDSKRFDDILSLPIPDPNANPEQEKEKEKNRQIQDEKDQEKMAMKVRAQKEQEEKRRQEDADWREQEERVRKHREEMEREAIEWERRVEREENGTGETLDKAAEFVDSEINDSSVNFVDEDERQDREKISARYHNACQRALIIAMYGGWKYFDSEENGPQQEEDVEGVMEEEEKKVNKLEKPSHLGRTVFVALSVTRWEKDPKVVLEVGWSAIYWQEDKWYGPPDALHTKPEFEEMRDYGHIIVQDHILDKYNGETRPDYRDKYCYGDSIPVPKNELKQTLKAKLQDIWKKGGKGPIFIVTHTPKGEEHDFCDVGLDITTADPDLHPDTQEILPDEDPNASNAVYMVNTATLFGAIEGVESSYLPPSPSNPHPLVIAGRSEKSLQHAALIVFGNSDERRKPTFVGNAGNDAFYTLQLLLAILFGSTLDELKAAYEEDNINPDFFKASADPTRPDKIEEDKVELVRAAPSRPPGLEGYIEVDREDMLPDDERIIYDDPDWVEEEDVIGVHYEDDEGNLLPLPHGPDHVGSDEEERTNVLDAVEV</sequence>
<feature type="domain" description="Gfd2/YDR514C-like C-terminal" evidence="2">
    <location>
        <begin position="393"/>
        <end position="536"/>
    </location>
</feature>
<reference evidence="3 4" key="1">
    <citation type="submission" date="2017-06" db="EMBL/GenBank/DDBJ databases">
        <title>Global population genomics of the pathogenic fungus Cryptococcus neoformans var. grubii.</title>
        <authorList>
            <person name="Cuomo C."/>
            <person name="Litvintseva A."/>
            <person name="Chen Y."/>
            <person name="Young S."/>
            <person name="Zeng Q."/>
            <person name="Chapman S."/>
            <person name="Gujja S."/>
            <person name="Saif S."/>
            <person name="Birren B."/>
        </authorList>
    </citation>
    <scope>NUCLEOTIDE SEQUENCE [LARGE SCALE GENOMIC DNA]</scope>
    <source>
        <strain evidence="3 4">Tu259-1</strain>
    </source>
</reference>
<dbReference type="EMBL" id="AMKT01000040">
    <property type="protein sequence ID" value="OXG22369.1"/>
    <property type="molecule type" value="Genomic_DNA"/>
</dbReference>
<gene>
    <name evidence="3" type="ORF">C361_03030</name>
</gene>
<organism evidence="3 4">
    <name type="scientific">Cryptococcus neoformans Tu259-1</name>
    <dbReference type="NCBI Taxonomy" id="1230072"/>
    <lineage>
        <taxon>Eukaryota</taxon>
        <taxon>Fungi</taxon>
        <taxon>Dikarya</taxon>
        <taxon>Basidiomycota</taxon>
        <taxon>Agaricomycotina</taxon>
        <taxon>Tremellomycetes</taxon>
        <taxon>Tremellales</taxon>
        <taxon>Cryptococcaceae</taxon>
        <taxon>Cryptococcus</taxon>
        <taxon>Cryptococcus neoformans species complex</taxon>
    </lineage>
</organism>